<comment type="caution">
    <text evidence="1">The sequence shown here is derived from an EMBL/GenBank/DDBJ whole genome shotgun (WGS) entry which is preliminary data.</text>
</comment>
<organism evidence="1 2">
    <name type="scientific">Candidatus Beckwithbacteria bacterium GW2011_GWB1_47_15</name>
    <dbReference type="NCBI Taxonomy" id="1618371"/>
    <lineage>
        <taxon>Bacteria</taxon>
        <taxon>Candidatus Beckwithiibacteriota</taxon>
    </lineage>
</organism>
<dbReference type="Pfam" id="PF04350">
    <property type="entry name" value="PilO"/>
    <property type="match status" value="1"/>
</dbReference>
<proteinExistence type="predicted"/>
<dbReference type="Gene3D" id="3.30.70.60">
    <property type="match status" value="1"/>
</dbReference>
<dbReference type="InterPro" id="IPR014717">
    <property type="entry name" value="Transl_elong_EF1B/ribsomal_bS6"/>
</dbReference>
<gene>
    <name evidence="1" type="ORF">UX85_C0004G0176</name>
</gene>
<name>A0A0G1RVC7_9BACT</name>
<dbReference type="GO" id="GO:0043683">
    <property type="term" value="P:type IV pilus assembly"/>
    <property type="evidence" value="ECO:0007669"/>
    <property type="project" value="InterPro"/>
</dbReference>
<dbReference type="EMBL" id="LCNT01000004">
    <property type="protein sequence ID" value="KKU61254.1"/>
    <property type="molecule type" value="Genomic_DNA"/>
</dbReference>
<dbReference type="GO" id="GO:0043107">
    <property type="term" value="P:type IV pilus-dependent motility"/>
    <property type="evidence" value="ECO:0007669"/>
    <property type="project" value="InterPro"/>
</dbReference>
<dbReference type="AlphaFoldDB" id="A0A0G1RVC7"/>
<dbReference type="InterPro" id="IPR007445">
    <property type="entry name" value="PilO"/>
</dbReference>
<accession>A0A0G1RVC7</accession>
<sequence length="167" mass="18388">MVKKILLSVGILVSISLMLVVRKEWIAVSQVEREVEAKAVKVKDLDALVFEQQFVEKDYDQLKRFFPEGEEGVARVAESLEAMAASSGVVLRLEFEDFPDRVDIGGAYQTGLAIEAVVEGPYQSVISWLKAVEALPYFVKLTDVKVGPPRLGGGGVRAEFSGVIFLR</sequence>
<evidence type="ECO:0000313" key="2">
    <source>
        <dbReference type="Proteomes" id="UP000033860"/>
    </source>
</evidence>
<dbReference type="Proteomes" id="UP000033860">
    <property type="component" value="Unassembled WGS sequence"/>
</dbReference>
<reference evidence="1 2" key="1">
    <citation type="journal article" date="2015" name="Nature">
        <title>rRNA introns, odd ribosomes, and small enigmatic genomes across a large radiation of phyla.</title>
        <authorList>
            <person name="Brown C.T."/>
            <person name="Hug L.A."/>
            <person name="Thomas B.C."/>
            <person name="Sharon I."/>
            <person name="Castelle C.J."/>
            <person name="Singh A."/>
            <person name="Wilkins M.J."/>
            <person name="Williams K.H."/>
            <person name="Banfield J.F."/>
        </authorList>
    </citation>
    <scope>NUCLEOTIDE SEQUENCE [LARGE SCALE GENOMIC DNA]</scope>
</reference>
<evidence type="ECO:0000313" key="1">
    <source>
        <dbReference type="EMBL" id="KKU61254.1"/>
    </source>
</evidence>
<protein>
    <submittedName>
        <fullName evidence="1">Uncharacterized protein</fullName>
    </submittedName>
</protein>